<dbReference type="SMART" id="SM00347">
    <property type="entry name" value="HTH_MARR"/>
    <property type="match status" value="1"/>
</dbReference>
<dbReference type="InterPro" id="IPR011991">
    <property type="entry name" value="ArsR-like_HTH"/>
</dbReference>
<keyword evidence="2" id="KW-0238">DNA-binding</keyword>
<dbReference type="CDD" id="cd00090">
    <property type="entry name" value="HTH_ARSR"/>
    <property type="match status" value="1"/>
</dbReference>
<dbReference type="InterPro" id="IPR000835">
    <property type="entry name" value="HTH_MarR-typ"/>
</dbReference>
<keyword evidence="1" id="KW-0805">Transcription regulation</keyword>
<organism evidence="5 6">
    <name type="scientific">Hohaiivirga grylli</name>
    <dbReference type="NCBI Taxonomy" id="3133970"/>
    <lineage>
        <taxon>Bacteria</taxon>
        <taxon>Pseudomonadati</taxon>
        <taxon>Pseudomonadota</taxon>
        <taxon>Alphaproteobacteria</taxon>
        <taxon>Hyphomicrobiales</taxon>
        <taxon>Methylobacteriaceae</taxon>
        <taxon>Hohaiivirga</taxon>
    </lineage>
</organism>
<keyword evidence="3" id="KW-0804">Transcription</keyword>
<dbReference type="SUPFAM" id="SSF46785">
    <property type="entry name" value="Winged helix' DNA-binding domain"/>
    <property type="match status" value="1"/>
</dbReference>
<dbReference type="Gene3D" id="1.10.10.10">
    <property type="entry name" value="Winged helix-like DNA-binding domain superfamily/Winged helix DNA-binding domain"/>
    <property type="match status" value="1"/>
</dbReference>
<dbReference type="EMBL" id="JBBYXI010000003">
    <property type="protein sequence ID" value="MEN3931127.1"/>
    <property type="molecule type" value="Genomic_DNA"/>
</dbReference>
<dbReference type="PRINTS" id="PR00598">
    <property type="entry name" value="HTHMARR"/>
</dbReference>
<keyword evidence="6" id="KW-1185">Reference proteome</keyword>
<dbReference type="PANTHER" id="PTHR42756:SF1">
    <property type="entry name" value="TRANSCRIPTIONAL REPRESSOR OF EMRAB OPERON"/>
    <property type="match status" value="1"/>
</dbReference>
<gene>
    <name evidence="5" type="ORF">WJT86_08660</name>
</gene>
<proteinExistence type="predicted"/>
<dbReference type="Pfam" id="PF12802">
    <property type="entry name" value="MarR_2"/>
    <property type="match status" value="1"/>
</dbReference>
<dbReference type="Proteomes" id="UP001418637">
    <property type="component" value="Unassembled WGS sequence"/>
</dbReference>
<evidence type="ECO:0000256" key="1">
    <source>
        <dbReference type="ARBA" id="ARBA00023015"/>
    </source>
</evidence>
<dbReference type="InterPro" id="IPR036388">
    <property type="entry name" value="WH-like_DNA-bd_sf"/>
</dbReference>
<dbReference type="RefSeq" id="WP_346337166.1">
    <property type="nucleotide sequence ID" value="NZ_JBBYXI010000003.1"/>
</dbReference>
<feature type="domain" description="HTH marR-type" evidence="4">
    <location>
        <begin position="10"/>
        <end position="144"/>
    </location>
</feature>
<reference evidence="5 6" key="1">
    <citation type="submission" date="2024-04" db="EMBL/GenBank/DDBJ databases">
        <title>A novel species isolated from cricket.</title>
        <authorList>
            <person name="Wang H.-C."/>
        </authorList>
    </citation>
    <scope>NUCLEOTIDE SEQUENCE [LARGE SCALE GENOMIC DNA]</scope>
    <source>
        <strain evidence="5 6">WL0021</strain>
    </source>
</reference>
<evidence type="ECO:0000256" key="3">
    <source>
        <dbReference type="ARBA" id="ARBA00023163"/>
    </source>
</evidence>
<comment type="caution">
    <text evidence="5">The sequence shown here is derived from an EMBL/GenBank/DDBJ whole genome shotgun (WGS) entry which is preliminary data.</text>
</comment>
<dbReference type="InterPro" id="IPR036390">
    <property type="entry name" value="WH_DNA-bd_sf"/>
</dbReference>
<evidence type="ECO:0000259" key="4">
    <source>
        <dbReference type="PROSITE" id="PS50995"/>
    </source>
</evidence>
<evidence type="ECO:0000313" key="6">
    <source>
        <dbReference type="Proteomes" id="UP001418637"/>
    </source>
</evidence>
<evidence type="ECO:0000256" key="2">
    <source>
        <dbReference type="ARBA" id="ARBA00023125"/>
    </source>
</evidence>
<dbReference type="PANTHER" id="PTHR42756">
    <property type="entry name" value="TRANSCRIPTIONAL REGULATOR, MARR"/>
    <property type="match status" value="1"/>
</dbReference>
<sequence>MDTKRKHPTEKSLGRLIIQAARLHRNRLNSRLTDYNMVAGQEQIMQILATSDKPISISELAALLGVKPPTVSKTVSRLSNLKLVKRLSTSQTDNRVIHVALTKEGQKQIDWINSLWDKTEAELSAGFDEKDQRRLRKLLRRIIRNFSEPDTSNVTSSDEDSAT</sequence>
<name>A0ABV0BK93_9HYPH</name>
<evidence type="ECO:0000313" key="5">
    <source>
        <dbReference type="EMBL" id="MEN3931127.1"/>
    </source>
</evidence>
<accession>A0ABV0BK93</accession>
<dbReference type="PROSITE" id="PS50995">
    <property type="entry name" value="HTH_MARR_2"/>
    <property type="match status" value="1"/>
</dbReference>
<protein>
    <submittedName>
        <fullName evidence="5">MarR family winged helix-turn-helix transcriptional regulator</fullName>
    </submittedName>
</protein>